<feature type="domain" description="Homeobox" evidence="9">
    <location>
        <begin position="178"/>
        <end position="238"/>
    </location>
</feature>
<keyword evidence="2" id="KW-0217">Developmental protein</keyword>
<dbReference type="GO" id="GO:0005634">
    <property type="term" value="C:nucleus"/>
    <property type="evidence" value="ECO:0007669"/>
    <property type="project" value="UniProtKB-SubCell"/>
</dbReference>
<keyword evidence="4 6" id="KW-0371">Homeobox</keyword>
<sequence>MSNVYDQFSSSISSSSSSSTSSSSSSNSVSSISSSNLASSSNLTSSPSLSNSPSSQSTSSSSDVPRKSSIISISALLNPTSNEIKTSPIQNKSFDSYGNYDNYDDSPKGCQDSSISAPNSPNSKNSSSLPSTRRSSASDQASINNMITPPQTPGMISPTNANFQFPQNTVDQPSQPSMPPKVKRKRITQEQLADLVSMFDQTDTPSYDVREKLAKKLNMTNREVQVWFQNRRAKANRAKANEHNASHQHHRFLHHHSVSTSQAASGHASSIGMMNHGTFTFVPMFTNGGPSSSGPTKGRSNRRHSYVHPPSSNLNSQKKSSQNNNNPYTRPRASTVTGVPMSSHSNSTQKMFLNPCSLPPPVIAPIKDILGTPADLYQSGSNNMTAKSAIDILATAAEFVQSEEKEKERLKAIEAMNVPESENDGQRSAVWRPWLV</sequence>
<feature type="compositionally biased region" description="Polar residues" evidence="8">
    <location>
        <begin position="332"/>
        <end position="347"/>
    </location>
</feature>
<feature type="compositionally biased region" description="Low complexity" evidence="8">
    <location>
        <begin position="9"/>
        <end position="62"/>
    </location>
</feature>
<dbReference type="PANTHER" id="PTHR45793:SF5">
    <property type="entry name" value="HOMEOTIC PROTEIN OCELLILESS"/>
    <property type="match status" value="1"/>
</dbReference>
<dbReference type="GO" id="GO:0000978">
    <property type="term" value="F:RNA polymerase II cis-regulatory region sequence-specific DNA binding"/>
    <property type="evidence" value="ECO:0007669"/>
    <property type="project" value="TreeGrafter"/>
</dbReference>
<feature type="compositionally biased region" description="Low complexity" evidence="8">
    <location>
        <begin position="311"/>
        <end position="326"/>
    </location>
</feature>
<evidence type="ECO:0000313" key="10">
    <source>
        <dbReference type="EMBL" id="CAG8475884.1"/>
    </source>
</evidence>
<keyword evidence="11" id="KW-1185">Reference proteome</keyword>
<evidence type="ECO:0000256" key="8">
    <source>
        <dbReference type="SAM" id="MobiDB-lite"/>
    </source>
</evidence>
<name>A0A9N8W3H5_9GLOM</name>
<accession>A0A9N8W3H5</accession>
<dbReference type="Pfam" id="PF00046">
    <property type="entry name" value="Homeodomain"/>
    <property type="match status" value="1"/>
</dbReference>
<dbReference type="Proteomes" id="UP000789706">
    <property type="component" value="Unassembled WGS sequence"/>
</dbReference>
<evidence type="ECO:0000256" key="6">
    <source>
        <dbReference type="PROSITE-ProRule" id="PRU00108"/>
    </source>
</evidence>
<feature type="DNA-binding region" description="Homeobox" evidence="6">
    <location>
        <begin position="180"/>
        <end position="239"/>
    </location>
</feature>
<reference evidence="10" key="1">
    <citation type="submission" date="2021-06" db="EMBL/GenBank/DDBJ databases">
        <authorList>
            <person name="Kallberg Y."/>
            <person name="Tangrot J."/>
            <person name="Rosling A."/>
        </authorList>
    </citation>
    <scope>NUCLEOTIDE SEQUENCE</scope>
    <source>
        <strain evidence="10">AZ414A</strain>
    </source>
</reference>
<evidence type="ECO:0000256" key="1">
    <source>
        <dbReference type="ARBA" id="ARBA00004123"/>
    </source>
</evidence>
<gene>
    <name evidence="10" type="ORF">DEBURN_LOCUS3398</name>
</gene>
<evidence type="ECO:0000256" key="3">
    <source>
        <dbReference type="ARBA" id="ARBA00023125"/>
    </source>
</evidence>
<evidence type="ECO:0000256" key="7">
    <source>
        <dbReference type="RuleBase" id="RU000682"/>
    </source>
</evidence>
<feature type="region of interest" description="Disordered" evidence="8">
    <location>
        <begin position="237"/>
        <end position="268"/>
    </location>
</feature>
<dbReference type="CDD" id="cd00086">
    <property type="entry name" value="homeodomain"/>
    <property type="match status" value="1"/>
</dbReference>
<dbReference type="PANTHER" id="PTHR45793">
    <property type="entry name" value="HOMEOBOX PROTEIN"/>
    <property type="match status" value="1"/>
</dbReference>
<proteinExistence type="predicted"/>
<comment type="caution">
    <text evidence="10">The sequence shown here is derived from an EMBL/GenBank/DDBJ whole genome shotgun (WGS) entry which is preliminary data.</text>
</comment>
<dbReference type="InterPro" id="IPR001356">
    <property type="entry name" value="HD"/>
</dbReference>
<dbReference type="PROSITE" id="PS00027">
    <property type="entry name" value="HOMEOBOX_1"/>
    <property type="match status" value="1"/>
</dbReference>
<dbReference type="InterPro" id="IPR009057">
    <property type="entry name" value="Homeodomain-like_sf"/>
</dbReference>
<feature type="region of interest" description="Disordered" evidence="8">
    <location>
        <begin position="416"/>
        <end position="436"/>
    </location>
</feature>
<keyword evidence="5 6" id="KW-0539">Nucleus</keyword>
<feature type="compositionally biased region" description="Polar residues" evidence="8">
    <location>
        <begin position="69"/>
        <end position="94"/>
    </location>
</feature>
<dbReference type="SMART" id="SM00389">
    <property type="entry name" value="HOX"/>
    <property type="match status" value="1"/>
</dbReference>
<evidence type="ECO:0000256" key="2">
    <source>
        <dbReference type="ARBA" id="ARBA00022473"/>
    </source>
</evidence>
<evidence type="ECO:0000259" key="9">
    <source>
        <dbReference type="PROSITE" id="PS50071"/>
    </source>
</evidence>
<feature type="compositionally biased region" description="Basic residues" evidence="8">
    <location>
        <begin position="246"/>
        <end position="257"/>
    </location>
</feature>
<evidence type="ECO:0000313" key="11">
    <source>
        <dbReference type="Proteomes" id="UP000789706"/>
    </source>
</evidence>
<dbReference type="InterPro" id="IPR017970">
    <property type="entry name" value="Homeobox_CS"/>
</dbReference>
<comment type="subcellular location">
    <subcellularLocation>
        <location evidence="1 6 7">Nucleus</location>
    </subcellularLocation>
</comment>
<protein>
    <submittedName>
        <fullName evidence="10">580_t:CDS:1</fullName>
    </submittedName>
</protein>
<feature type="compositionally biased region" description="Polar residues" evidence="8">
    <location>
        <begin position="139"/>
        <end position="149"/>
    </location>
</feature>
<dbReference type="AlphaFoldDB" id="A0A9N8W3H5"/>
<feature type="compositionally biased region" description="Polar residues" evidence="8">
    <location>
        <begin position="258"/>
        <end position="268"/>
    </location>
</feature>
<evidence type="ECO:0000256" key="5">
    <source>
        <dbReference type="ARBA" id="ARBA00023242"/>
    </source>
</evidence>
<keyword evidence="3 6" id="KW-0238">DNA-binding</keyword>
<organism evidence="10 11">
    <name type="scientific">Diversispora eburnea</name>
    <dbReference type="NCBI Taxonomy" id="1213867"/>
    <lineage>
        <taxon>Eukaryota</taxon>
        <taxon>Fungi</taxon>
        <taxon>Fungi incertae sedis</taxon>
        <taxon>Mucoromycota</taxon>
        <taxon>Glomeromycotina</taxon>
        <taxon>Glomeromycetes</taxon>
        <taxon>Diversisporales</taxon>
        <taxon>Diversisporaceae</taxon>
        <taxon>Diversispora</taxon>
    </lineage>
</organism>
<dbReference type="Gene3D" id="1.10.10.60">
    <property type="entry name" value="Homeodomain-like"/>
    <property type="match status" value="1"/>
</dbReference>
<dbReference type="OrthoDB" id="6159439at2759"/>
<dbReference type="GO" id="GO:0000981">
    <property type="term" value="F:DNA-binding transcription factor activity, RNA polymerase II-specific"/>
    <property type="evidence" value="ECO:0007669"/>
    <property type="project" value="InterPro"/>
</dbReference>
<dbReference type="EMBL" id="CAJVPK010000216">
    <property type="protein sequence ID" value="CAG8475884.1"/>
    <property type="molecule type" value="Genomic_DNA"/>
</dbReference>
<feature type="region of interest" description="Disordered" evidence="8">
    <location>
        <begin position="285"/>
        <end position="347"/>
    </location>
</feature>
<dbReference type="PROSITE" id="PS50071">
    <property type="entry name" value="HOMEOBOX_2"/>
    <property type="match status" value="1"/>
</dbReference>
<feature type="region of interest" description="Disordered" evidence="8">
    <location>
        <begin position="1"/>
        <end position="152"/>
    </location>
</feature>
<dbReference type="SUPFAM" id="SSF46689">
    <property type="entry name" value="Homeodomain-like"/>
    <property type="match status" value="1"/>
</dbReference>
<evidence type="ECO:0000256" key="4">
    <source>
        <dbReference type="ARBA" id="ARBA00023155"/>
    </source>
</evidence>
<feature type="compositionally biased region" description="Low complexity" evidence="8">
    <location>
        <begin position="113"/>
        <end position="138"/>
    </location>
</feature>